<evidence type="ECO:0000313" key="2">
    <source>
        <dbReference type="EMBL" id="KWZ81786.1"/>
    </source>
</evidence>
<dbReference type="AlphaFoldDB" id="A0A133KQM6"/>
<accession>A0A133KQM6</accession>
<organism evidence="2 3">
    <name type="scientific">Bifidobacterium bifidum</name>
    <dbReference type="NCBI Taxonomy" id="1681"/>
    <lineage>
        <taxon>Bacteria</taxon>
        <taxon>Bacillati</taxon>
        <taxon>Actinomycetota</taxon>
        <taxon>Actinomycetes</taxon>
        <taxon>Bifidobacteriales</taxon>
        <taxon>Bifidobacteriaceae</taxon>
        <taxon>Bifidobacterium</taxon>
    </lineage>
</organism>
<sequence length="39" mass="4076">MASRPVFSCVTDELLAVIPSSAPAGRPDSDLVESWGKGE</sequence>
<reference evidence="2 3" key="1">
    <citation type="submission" date="2016-01" db="EMBL/GenBank/DDBJ databases">
        <authorList>
            <person name="Oliw E.H."/>
        </authorList>
    </citation>
    <scope>NUCLEOTIDE SEQUENCE [LARGE SCALE GENOMIC DNA]</scope>
    <source>
        <strain evidence="2 3">MJR8628B</strain>
    </source>
</reference>
<name>A0A133KQM6_BIFBI</name>
<dbReference type="EMBL" id="LRPO01000024">
    <property type="protein sequence ID" value="KWZ81786.1"/>
    <property type="molecule type" value="Genomic_DNA"/>
</dbReference>
<comment type="caution">
    <text evidence="2">The sequence shown here is derived from an EMBL/GenBank/DDBJ whole genome shotgun (WGS) entry which is preliminary data.</text>
</comment>
<gene>
    <name evidence="2" type="ORF">HMPREF3196_00916</name>
</gene>
<dbReference type="Proteomes" id="UP000070092">
    <property type="component" value="Unassembled WGS sequence"/>
</dbReference>
<evidence type="ECO:0000313" key="3">
    <source>
        <dbReference type="Proteomes" id="UP000070092"/>
    </source>
</evidence>
<proteinExistence type="predicted"/>
<feature type="region of interest" description="Disordered" evidence="1">
    <location>
        <begin position="20"/>
        <end position="39"/>
    </location>
</feature>
<evidence type="ECO:0000256" key="1">
    <source>
        <dbReference type="SAM" id="MobiDB-lite"/>
    </source>
</evidence>
<dbReference type="PATRIC" id="fig|1681.53.peg.899"/>
<protein>
    <submittedName>
        <fullName evidence="2">Uncharacterized protein</fullName>
    </submittedName>
</protein>